<dbReference type="AlphaFoldDB" id="A0A7J7EHX8"/>
<dbReference type="Proteomes" id="UP000551758">
    <property type="component" value="Unassembled WGS sequence"/>
</dbReference>
<keyword evidence="1" id="KW-0812">Transmembrane</keyword>
<dbReference type="EMBL" id="JACDTQ010002903">
    <property type="protein sequence ID" value="KAF5915016.1"/>
    <property type="molecule type" value="Genomic_DNA"/>
</dbReference>
<sequence>MSSSVIAHSHYLGKVHVRKLNRLMDEYDKISPPSSQPDKVAWEIFDYPHALFLAYSVLIFNFDAELCFNLFGLLCFLFRSSLQEQRKYSE</sequence>
<keyword evidence="3" id="KW-1185">Reference proteome</keyword>
<comment type="caution">
    <text evidence="2">The sequence shown here is derived from an EMBL/GenBank/DDBJ whole genome shotgun (WGS) entry which is preliminary data.</text>
</comment>
<organism evidence="2 3">
    <name type="scientific">Diceros bicornis minor</name>
    <name type="common">South-central black rhinoceros</name>
    <dbReference type="NCBI Taxonomy" id="77932"/>
    <lineage>
        <taxon>Eukaryota</taxon>
        <taxon>Metazoa</taxon>
        <taxon>Chordata</taxon>
        <taxon>Craniata</taxon>
        <taxon>Vertebrata</taxon>
        <taxon>Euteleostomi</taxon>
        <taxon>Mammalia</taxon>
        <taxon>Eutheria</taxon>
        <taxon>Laurasiatheria</taxon>
        <taxon>Perissodactyla</taxon>
        <taxon>Rhinocerotidae</taxon>
        <taxon>Diceros</taxon>
    </lineage>
</organism>
<name>A0A7J7EHX8_DICBM</name>
<protein>
    <submittedName>
        <fullName evidence="2">Uncharacterized protein</fullName>
    </submittedName>
</protein>
<proteinExistence type="predicted"/>
<evidence type="ECO:0000313" key="3">
    <source>
        <dbReference type="Proteomes" id="UP000551758"/>
    </source>
</evidence>
<evidence type="ECO:0000256" key="1">
    <source>
        <dbReference type="SAM" id="Phobius"/>
    </source>
</evidence>
<feature type="transmembrane region" description="Helical" evidence="1">
    <location>
        <begin position="52"/>
        <end position="78"/>
    </location>
</feature>
<keyword evidence="1" id="KW-0472">Membrane</keyword>
<reference evidence="2 3" key="1">
    <citation type="journal article" date="2020" name="Mol. Biol. Evol.">
        <title>Interspecific Gene Flow and the Evolution of Specialization in Black and White Rhinoceros.</title>
        <authorList>
            <person name="Moodley Y."/>
            <person name="Westbury M.V."/>
            <person name="Russo I.M."/>
            <person name="Gopalakrishnan S."/>
            <person name="Rakotoarivelo A."/>
            <person name="Olsen R.A."/>
            <person name="Prost S."/>
            <person name="Tunstall T."/>
            <person name="Ryder O.A."/>
            <person name="Dalen L."/>
            <person name="Bruford M.W."/>
        </authorList>
    </citation>
    <scope>NUCLEOTIDE SEQUENCE [LARGE SCALE GENOMIC DNA]</scope>
    <source>
        <strain evidence="2">SBR-YM</strain>
        <tissue evidence="2">Skin</tissue>
    </source>
</reference>
<accession>A0A7J7EHX8</accession>
<gene>
    <name evidence="2" type="ORF">HPG69_003516</name>
</gene>
<evidence type="ECO:0000313" key="2">
    <source>
        <dbReference type="EMBL" id="KAF5915016.1"/>
    </source>
</evidence>
<keyword evidence="1" id="KW-1133">Transmembrane helix</keyword>